<dbReference type="Pfam" id="PF13966">
    <property type="entry name" value="zf-RVT"/>
    <property type="match status" value="1"/>
</dbReference>
<evidence type="ECO:0000313" key="3">
    <source>
        <dbReference type="Proteomes" id="UP000237347"/>
    </source>
</evidence>
<proteinExistence type="predicted"/>
<dbReference type="InterPro" id="IPR026960">
    <property type="entry name" value="RVT-Znf"/>
</dbReference>
<dbReference type="AlphaFoldDB" id="A0AAW0JM86"/>
<dbReference type="EMBL" id="PKMF04000522">
    <property type="protein sequence ID" value="KAK7827369.1"/>
    <property type="molecule type" value="Genomic_DNA"/>
</dbReference>
<comment type="caution">
    <text evidence="2">The sequence shown here is derived from an EMBL/GenBank/DDBJ whole genome shotgun (WGS) entry which is preliminary data.</text>
</comment>
<gene>
    <name evidence="2" type="ORF">CFP56_031169</name>
</gene>
<name>A0AAW0JM86_QUESU</name>
<reference evidence="2 3" key="1">
    <citation type="journal article" date="2018" name="Sci. Data">
        <title>The draft genome sequence of cork oak.</title>
        <authorList>
            <person name="Ramos A.M."/>
            <person name="Usie A."/>
            <person name="Barbosa P."/>
            <person name="Barros P.M."/>
            <person name="Capote T."/>
            <person name="Chaves I."/>
            <person name="Simoes F."/>
            <person name="Abreu I."/>
            <person name="Carrasquinho I."/>
            <person name="Faro C."/>
            <person name="Guimaraes J.B."/>
            <person name="Mendonca D."/>
            <person name="Nobrega F."/>
            <person name="Rodrigues L."/>
            <person name="Saibo N.J.M."/>
            <person name="Varela M.C."/>
            <person name="Egas C."/>
            <person name="Matos J."/>
            <person name="Miguel C.M."/>
            <person name="Oliveira M.M."/>
            <person name="Ricardo C.P."/>
            <person name="Goncalves S."/>
        </authorList>
    </citation>
    <scope>NUCLEOTIDE SEQUENCE [LARGE SCALE GENOMIC DNA]</scope>
    <source>
        <strain evidence="3">cv. HL8</strain>
    </source>
</reference>
<sequence length="235" mass="26545">MLILKALPPKSMYKKRQRLFRFKAMWIKEEECDGVVKEAWERGRILGGQNQFGRLTLEIVAESENASCSDLANLHGVWRGVWSLNQPNRIKQFTWKACNGILATKDSLFRRKITANNICEDCGRHVETTMHLLYFCNRSTELTFKSIGVSWTPSVGFEFVGKRSKGCWSGGSRFVGAFGRAETRFGMEEKGGNVPAHLLAQHAQKVKSLVVWLEECPSQVAHACAKDVSLLQHIV</sequence>
<keyword evidence="3" id="KW-1185">Reference proteome</keyword>
<feature type="domain" description="Reverse transcriptase zinc-binding" evidence="1">
    <location>
        <begin position="77"/>
        <end position="141"/>
    </location>
</feature>
<evidence type="ECO:0000313" key="2">
    <source>
        <dbReference type="EMBL" id="KAK7827369.1"/>
    </source>
</evidence>
<protein>
    <recommendedName>
        <fullName evidence="1">Reverse transcriptase zinc-binding domain-containing protein</fullName>
    </recommendedName>
</protein>
<accession>A0AAW0JM86</accession>
<dbReference type="Proteomes" id="UP000237347">
    <property type="component" value="Unassembled WGS sequence"/>
</dbReference>
<evidence type="ECO:0000259" key="1">
    <source>
        <dbReference type="Pfam" id="PF13966"/>
    </source>
</evidence>
<organism evidence="2 3">
    <name type="scientific">Quercus suber</name>
    <name type="common">Cork oak</name>
    <dbReference type="NCBI Taxonomy" id="58331"/>
    <lineage>
        <taxon>Eukaryota</taxon>
        <taxon>Viridiplantae</taxon>
        <taxon>Streptophyta</taxon>
        <taxon>Embryophyta</taxon>
        <taxon>Tracheophyta</taxon>
        <taxon>Spermatophyta</taxon>
        <taxon>Magnoliopsida</taxon>
        <taxon>eudicotyledons</taxon>
        <taxon>Gunneridae</taxon>
        <taxon>Pentapetalae</taxon>
        <taxon>rosids</taxon>
        <taxon>fabids</taxon>
        <taxon>Fagales</taxon>
        <taxon>Fagaceae</taxon>
        <taxon>Quercus</taxon>
    </lineage>
</organism>